<evidence type="ECO:0000313" key="2">
    <source>
        <dbReference type="Proteomes" id="UP000019483"/>
    </source>
</evidence>
<reference evidence="1 2" key="1">
    <citation type="submission" date="2013-08" db="EMBL/GenBank/DDBJ databases">
        <authorList>
            <consortium name="DOE Joint Genome Institute"/>
            <person name="Eisen J."/>
            <person name="Huntemann M."/>
            <person name="Han J."/>
            <person name="Chen A."/>
            <person name="Kyrpides N."/>
            <person name="Mavromatis K."/>
            <person name="Markowitz V."/>
            <person name="Palaniappan K."/>
            <person name="Ivanova N."/>
            <person name="Schaumberg A."/>
            <person name="Pati A."/>
            <person name="Liolios K."/>
            <person name="Nordberg H.P."/>
            <person name="Cantor M.N."/>
            <person name="Hua S.X."/>
            <person name="Woyke T."/>
        </authorList>
    </citation>
    <scope>NUCLEOTIDE SEQUENCE [LARGE SCALE GENOMIC DNA]</scope>
    <source>
        <strain evidence="1 2">DSM 2278</strain>
    </source>
</reference>
<comment type="caution">
    <text evidence="1">The sequence shown here is derived from an EMBL/GenBank/DDBJ whole genome shotgun (WGS) entry which is preliminary data.</text>
</comment>
<dbReference type="Proteomes" id="UP000019483">
    <property type="component" value="Unassembled WGS sequence"/>
</dbReference>
<proteinExistence type="predicted"/>
<evidence type="ECO:0000313" key="1">
    <source>
        <dbReference type="EMBL" id="ETA68034.1"/>
    </source>
</evidence>
<dbReference type="RefSeq" id="WP_023845170.1">
    <property type="nucleotide sequence ID" value="NZ_AZAJ01000001.1"/>
</dbReference>
<protein>
    <submittedName>
        <fullName evidence="1">Uncharacterized protein</fullName>
    </submittedName>
</protein>
<dbReference type="EMBL" id="AZAJ01000001">
    <property type="protein sequence ID" value="ETA68034.1"/>
    <property type="molecule type" value="Genomic_DNA"/>
</dbReference>
<organism evidence="1 2">
    <name type="scientific">Methanolobus tindarius DSM 2278</name>
    <dbReference type="NCBI Taxonomy" id="1090322"/>
    <lineage>
        <taxon>Archaea</taxon>
        <taxon>Methanobacteriati</taxon>
        <taxon>Methanobacteriota</taxon>
        <taxon>Stenosarchaea group</taxon>
        <taxon>Methanomicrobia</taxon>
        <taxon>Methanosarcinales</taxon>
        <taxon>Methanosarcinaceae</taxon>
        <taxon>Methanolobus</taxon>
    </lineage>
</organism>
<dbReference type="AlphaFoldDB" id="W9DP81"/>
<name>W9DP81_METTI</name>
<accession>W9DP81</accession>
<sequence>MTDKRMTPKMAALQKAIEEAHLNIKEAHKDMSPEDIQTYHEIMEKITPEMLTLKLTLDEADKSVKEASDALSPEEMQTYHEILKEKYPHGTDDPHHVNHGCHGNH</sequence>
<gene>
    <name evidence="1" type="ORF">MettiDRAFT_1481</name>
</gene>
<keyword evidence="2" id="KW-1185">Reference proteome</keyword>